<evidence type="ECO:0000313" key="4">
    <source>
        <dbReference type="Proteomes" id="UP000267017"/>
    </source>
</evidence>
<proteinExistence type="predicted"/>
<feature type="region of interest" description="Disordered" evidence="1">
    <location>
        <begin position="63"/>
        <end position="82"/>
    </location>
</feature>
<keyword evidence="2" id="KW-0472">Membrane</keyword>
<name>A0A3P3T7I6_9BACL</name>
<evidence type="ECO:0000313" key="3">
    <source>
        <dbReference type="EMBL" id="RRJ54001.1"/>
    </source>
</evidence>
<evidence type="ECO:0000256" key="2">
    <source>
        <dbReference type="SAM" id="Phobius"/>
    </source>
</evidence>
<sequence>MMGSGIPPGLPGPWLDAQKLAEFWGYVKWFMKYNMPAFMIVAAVFVVGMVIDMIVDIPLNAKREQERSHRHDDDDDLEVKYY</sequence>
<organism evidence="3 4">
    <name type="scientific">Paenibacillus oralis</name>
    <dbReference type="NCBI Taxonomy" id="2490856"/>
    <lineage>
        <taxon>Bacteria</taxon>
        <taxon>Bacillati</taxon>
        <taxon>Bacillota</taxon>
        <taxon>Bacilli</taxon>
        <taxon>Bacillales</taxon>
        <taxon>Paenibacillaceae</taxon>
        <taxon>Paenibacillus</taxon>
    </lineage>
</organism>
<feature type="transmembrane region" description="Helical" evidence="2">
    <location>
        <begin position="37"/>
        <end position="59"/>
    </location>
</feature>
<dbReference type="OrthoDB" id="9989871at2"/>
<reference evidence="3 4" key="1">
    <citation type="submission" date="2018-11" db="EMBL/GenBank/DDBJ databases">
        <title>Genome sequencing of Paenibacillus sp. KCOM 3021 (= ChDC PVNT-B20).</title>
        <authorList>
            <person name="Kook J.-K."/>
            <person name="Park S.-N."/>
            <person name="Lim Y.K."/>
        </authorList>
    </citation>
    <scope>NUCLEOTIDE SEQUENCE [LARGE SCALE GENOMIC DNA]</scope>
    <source>
        <strain evidence="3 4">KCOM 3021</strain>
    </source>
</reference>
<dbReference type="EMBL" id="RRCN01000003">
    <property type="protein sequence ID" value="RRJ54001.1"/>
    <property type="molecule type" value="Genomic_DNA"/>
</dbReference>
<evidence type="ECO:0000256" key="1">
    <source>
        <dbReference type="SAM" id="MobiDB-lite"/>
    </source>
</evidence>
<protein>
    <submittedName>
        <fullName evidence="3">Uncharacterized protein</fullName>
    </submittedName>
</protein>
<dbReference type="Proteomes" id="UP000267017">
    <property type="component" value="Unassembled WGS sequence"/>
</dbReference>
<keyword evidence="2" id="KW-0812">Transmembrane</keyword>
<comment type="caution">
    <text evidence="3">The sequence shown here is derived from an EMBL/GenBank/DDBJ whole genome shotgun (WGS) entry which is preliminary data.</text>
</comment>
<keyword evidence="4" id="KW-1185">Reference proteome</keyword>
<dbReference type="RefSeq" id="WP_128636108.1">
    <property type="nucleotide sequence ID" value="NZ_RRCN01000003.1"/>
</dbReference>
<accession>A0A3P3T7I6</accession>
<keyword evidence="2" id="KW-1133">Transmembrane helix</keyword>
<gene>
    <name evidence="3" type="ORF">EHV15_36180</name>
</gene>
<dbReference type="AlphaFoldDB" id="A0A3P3T7I6"/>